<evidence type="ECO:0008006" key="3">
    <source>
        <dbReference type="Google" id="ProtNLM"/>
    </source>
</evidence>
<evidence type="ECO:0000313" key="2">
    <source>
        <dbReference type="Proteomes" id="UP000030742"/>
    </source>
</evidence>
<gene>
    <name evidence="1" type="ORF">D910_12782</name>
</gene>
<name>U4UYW1_DENPD</name>
<dbReference type="AlphaFoldDB" id="U4UYW1"/>
<evidence type="ECO:0000313" key="1">
    <source>
        <dbReference type="EMBL" id="ERL95520.1"/>
    </source>
</evidence>
<protein>
    <recommendedName>
        <fullName evidence="3">Sushi domain-containing protein</fullName>
    </recommendedName>
</protein>
<reference evidence="1 2" key="1">
    <citation type="journal article" date="2013" name="Genome Biol.">
        <title>Draft genome of the mountain pine beetle, Dendroctonus ponderosae Hopkins, a major forest pest.</title>
        <authorList>
            <person name="Keeling C.I."/>
            <person name="Yuen M.M."/>
            <person name="Liao N.Y."/>
            <person name="Docking T.R."/>
            <person name="Chan S.K."/>
            <person name="Taylor G.A."/>
            <person name="Palmquist D.L."/>
            <person name="Jackman S.D."/>
            <person name="Nguyen A."/>
            <person name="Li M."/>
            <person name="Henderson H."/>
            <person name="Janes J.K."/>
            <person name="Zhao Y."/>
            <person name="Pandoh P."/>
            <person name="Moore R."/>
            <person name="Sperling F.A."/>
            <person name="Huber D.P."/>
            <person name="Birol I."/>
            <person name="Jones S.J."/>
            <person name="Bohlmann J."/>
        </authorList>
    </citation>
    <scope>NUCLEOTIDE SEQUENCE</scope>
</reference>
<dbReference type="Proteomes" id="UP000030742">
    <property type="component" value="Unassembled WGS sequence"/>
</dbReference>
<dbReference type="EMBL" id="KB632431">
    <property type="protein sequence ID" value="ERL95520.1"/>
    <property type="molecule type" value="Genomic_DNA"/>
</dbReference>
<proteinExistence type="predicted"/>
<sequence length="76" mass="8539">MFGVDPTCTLLRNRTCLKPADFQVGTPLILPGEEVEYHCLHGYSDRLQATGMFPCRCLGEWVPRLQPALEMEVSEA</sequence>
<accession>U4UYW1</accession>
<organism evidence="1 2">
    <name type="scientific">Dendroctonus ponderosae</name>
    <name type="common">Mountain pine beetle</name>
    <dbReference type="NCBI Taxonomy" id="77166"/>
    <lineage>
        <taxon>Eukaryota</taxon>
        <taxon>Metazoa</taxon>
        <taxon>Ecdysozoa</taxon>
        <taxon>Arthropoda</taxon>
        <taxon>Hexapoda</taxon>
        <taxon>Insecta</taxon>
        <taxon>Pterygota</taxon>
        <taxon>Neoptera</taxon>
        <taxon>Endopterygota</taxon>
        <taxon>Coleoptera</taxon>
        <taxon>Polyphaga</taxon>
        <taxon>Cucujiformia</taxon>
        <taxon>Curculionidae</taxon>
        <taxon>Scolytinae</taxon>
        <taxon>Dendroctonus</taxon>
    </lineage>
</organism>